<keyword evidence="2" id="KW-0813">Transport</keyword>
<evidence type="ECO:0000256" key="9">
    <source>
        <dbReference type="ARBA" id="ARBA00023136"/>
    </source>
</evidence>
<evidence type="ECO:0000256" key="8">
    <source>
        <dbReference type="ARBA" id="ARBA00023065"/>
    </source>
</evidence>
<dbReference type="Proteomes" id="UP000830115">
    <property type="component" value="Chromosome"/>
</dbReference>
<dbReference type="SMART" id="SM00382">
    <property type="entry name" value="AAA"/>
    <property type="match status" value="1"/>
</dbReference>
<reference evidence="12" key="1">
    <citation type="submission" date="2021-10" db="EMBL/GenBank/DDBJ databases">
        <title>Streptomyces nigrumlapis sp.nov.,an antimicrobial producing actinobacterium isolated from Black Gobi rocks.</title>
        <authorList>
            <person name="Wen Y."/>
            <person name="Zhang W."/>
            <person name="Liu X.G."/>
        </authorList>
    </citation>
    <scope>NUCLEOTIDE SEQUENCE</scope>
    <source>
        <strain evidence="12">ST13-2-2</strain>
    </source>
</reference>
<dbReference type="Gene3D" id="3.40.50.300">
    <property type="entry name" value="P-loop containing nucleotide triphosphate hydrolases"/>
    <property type="match status" value="1"/>
</dbReference>
<dbReference type="InterPro" id="IPR051535">
    <property type="entry name" value="Siderophore_ABC-ATPase"/>
</dbReference>
<evidence type="ECO:0000256" key="1">
    <source>
        <dbReference type="ARBA" id="ARBA00004202"/>
    </source>
</evidence>
<evidence type="ECO:0000256" key="2">
    <source>
        <dbReference type="ARBA" id="ARBA00022448"/>
    </source>
</evidence>
<protein>
    <submittedName>
        <fullName evidence="12">ABC transporter ATP-binding protein</fullName>
    </submittedName>
</protein>
<feature type="region of interest" description="Disordered" evidence="10">
    <location>
        <begin position="1"/>
        <end position="20"/>
    </location>
</feature>
<evidence type="ECO:0000313" key="13">
    <source>
        <dbReference type="Proteomes" id="UP000830115"/>
    </source>
</evidence>
<keyword evidence="4" id="KW-0410">Iron transport</keyword>
<dbReference type="InterPro" id="IPR003439">
    <property type="entry name" value="ABC_transporter-like_ATP-bd"/>
</dbReference>
<sequence>MTSTTSTPQESAASSPPAPGLRAESLRLAYGPDRVVVPGLDLAPPHGAVTAVIGANGSGKSTVLRALARLLRPASGHVLLDGHDVHHMRTREVAKRLGLLPQSPVSPEGLTVRDLVRRGRTPHTSLLRQWSEQDEAVLSAALEATDLVGLADEAVDALSGGQRQRAWLALVIAQGTPWLLLDEPTTFLDIAHQIDVLQLVQRLNREDGRSVLMVLHDLNQACRYADHLVALRAGAVVASGRPADIVTEELVATVFDLRSQIVPDPVTGTPLVVPVGRAV</sequence>
<gene>
    <name evidence="12" type="ORF">K9S39_08635</name>
</gene>
<dbReference type="SUPFAM" id="SSF52540">
    <property type="entry name" value="P-loop containing nucleoside triphosphate hydrolases"/>
    <property type="match status" value="1"/>
</dbReference>
<dbReference type="PANTHER" id="PTHR42771:SF2">
    <property type="entry name" value="IRON(3+)-HYDROXAMATE IMPORT ATP-BINDING PROTEIN FHUC"/>
    <property type="match status" value="1"/>
</dbReference>
<proteinExistence type="predicted"/>
<keyword evidence="6 12" id="KW-0067">ATP-binding</keyword>
<dbReference type="PROSITE" id="PS00211">
    <property type="entry name" value="ABC_TRANSPORTER_1"/>
    <property type="match status" value="1"/>
</dbReference>
<dbReference type="InterPro" id="IPR003593">
    <property type="entry name" value="AAA+_ATPase"/>
</dbReference>
<feature type="compositionally biased region" description="Low complexity" evidence="10">
    <location>
        <begin position="1"/>
        <end position="15"/>
    </location>
</feature>
<evidence type="ECO:0000256" key="7">
    <source>
        <dbReference type="ARBA" id="ARBA00023004"/>
    </source>
</evidence>
<keyword evidence="13" id="KW-1185">Reference proteome</keyword>
<evidence type="ECO:0000256" key="4">
    <source>
        <dbReference type="ARBA" id="ARBA00022496"/>
    </source>
</evidence>
<dbReference type="GO" id="GO:0005524">
    <property type="term" value="F:ATP binding"/>
    <property type="evidence" value="ECO:0007669"/>
    <property type="project" value="UniProtKB-KW"/>
</dbReference>
<keyword evidence="8" id="KW-0406">Ion transport</keyword>
<dbReference type="InterPro" id="IPR027417">
    <property type="entry name" value="P-loop_NTPase"/>
</dbReference>
<dbReference type="Pfam" id="PF00005">
    <property type="entry name" value="ABC_tran"/>
    <property type="match status" value="1"/>
</dbReference>
<evidence type="ECO:0000256" key="10">
    <source>
        <dbReference type="SAM" id="MobiDB-lite"/>
    </source>
</evidence>
<dbReference type="RefSeq" id="WP_248862729.1">
    <property type="nucleotide sequence ID" value="NZ_CP086322.1"/>
</dbReference>
<evidence type="ECO:0000256" key="6">
    <source>
        <dbReference type="ARBA" id="ARBA00022840"/>
    </source>
</evidence>
<dbReference type="PANTHER" id="PTHR42771">
    <property type="entry name" value="IRON(3+)-HYDROXAMATE IMPORT ATP-BINDING PROTEIN FHUC"/>
    <property type="match status" value="1"/>
</dbReference>
<evidence type="ECO:0000259" key="11">
    <source>
        <dbReference type="PROSITE" id="PS50893"/>
    </source>
</evidence>
<evidence type="ECO:0000313" key="12">
    <source>
        <dbReference type="EMBL" id="UQA91914.1"/>
    </source>
</evidence>
<keyword evidence="9" id="KW-0472">Membrane</keyword>
<keyword evidence="5" id="KW-0547">Nucleotide-binding</keyword>
<evidence type="ECO:0000256" key="3">
    <source>
        <dbReference type="ARBA" id="ARBA00022475"/>
    </source>
</evidence>
<name>A0ABY4M2C5_9ACTN</name>
<dbReference type="InterPro" id="IPR017871">
    <property type="entry name" value="ABC_transporter-like_CS"/>
</dbReference>
<accession>A0ABY4M2C5</accession>
<keyword evidence="7" id="KW-0408">Iron</keyword>
<dbReference type="CDD" id="cd03214">
    <property type="entry name" value="ABC_Iron-Siderophores_B12_Hemin"/>
    <property type="match status" value="1"/>
</dbReference>
<keyword evidence="3" id="KW-1003">Cell membrane</keyword>
<comment type="subcellular location">
    <subcellularLocation>
        <location evidence="1">Cell membrane</location>
        <topology evidence="1">Peripheral membrane protein</topology>
    </subcellularLocation>
</comment>
<feature type="domain" description="ABC transporter" evidence="11">
    <location>
        <begin position="21"/>
        <end position="258"/>
    </location>
</feature>
<dbReference type="EMBL" id="CP086322">
    <property type="protein sequence ID" value="UQA91914.1"/>
    <property type="molecule type" value="Genomic_DNA"/>
</dbReference>
<organism evidence="12 13">
    <name type="scientific">Streptomyces halobius</name>
    <dbReference type="NCBI Taxonomy" id="2879846"/>
    <lineage>
        <taxon>Bacteria</taxon>
        <taxon>Bacillati</taxon>
        <taxon>Actinomycetota</taxon>
        <taxon>Actinomycetes</taxon>
        <taxon>Kitasatosporales</taxon>
        <taxon>Streptomycetaceae</taxon>
        <taxon>Streptomyces</taxon>
    </lineage>
</organism>
<evidence type="ECO:0000256" key="5">
    <source>
        <dbReference type="ARBA" id="ARBA00022741"/>
    </source>
</evidence>
<dbReference type="PROSITE" id="PS50893">
    <property type="entry name" value="ABC_TRANSPORTER_2"/>
    <property type="match status" value="1"/>
</dbReference>